<dbReference type="Proteomes" id="UP001174936">
    <property type="component" value="Unassembled WGS sequence"/>
</dbReference>
<sequence length="158" mass="17612">MQLFTTLSLLTAATAVAAQNRVTFRNQDSIHRTVYFTASAGKEYVPPVRVKGKQKVTVNIPHQWVGNYYAVQDGQPNVPGMLGELTFQGWEGKTYFDVSAIVNAYDGHNVKMMWPAQGEKPDSGCESYEVPCPNAYNYPNDKQTKVTYETHIISTLGD</sequence>
<dbReference type="EMBL" id="JAULSV010000002">
    <property type="protein sequence ID" value="KAK0651915.1"/>
    <property type="molecule type" value="Genomic_DNA"/>
</dbReference>
<organism evidence="2 3">
    <name type="scientific">Cercophora newfieldiana</name>
    <dbReference type="NCBI Taxonomy" id="92897"/>
    <lineage>
        <taxon>Eukaryota</taxon>
        <taxon>Fungi</taxon>
        <taxon>Dikarya</taxon>
        <taxon>Ascomycota</taxon>
        <taxon>Pezizomycotina</taxon>
        <taxon>Sordariomycetes</taxon>
        <taxon>Sordariomycetidae</taxon>
        <taxon>Sordariales</taxon>
        <taxon>Lasiosphaeriaceae</taxon>
        <taxon>Cercophora</taxon>
    </lineage>
</organism>
<accession>A0AA39YJ21</accession>
<keyword evidence="1" id="KW-0732">Signal</keyword>
<evidence type="ECO:0000313" key="2">
    <source>
        <dbReference type="EMBL" id="KAK0651915.1"/>
    </source>
</evidence>
<gene>
    <name evidence="2" type="ORF">B0T16DRAFT_291724</name>
</gene>
<reference evidence="2" key="1">
    <citation type="submission" date="2023-06" db="EMBL/GenBank/DDBJ databases">
        <title>Genome-scale phylogeny and comparative genomics of the fungal order Sordariales.</title>
        <authorList>
            <consortium name="Lawrence Berkeley National Laboratory"/>
            <person name="Hensen N."/>
            <person name="Bonometti L."/>
            <person name="Westerberg I."/>
            <person name="Brannstrom I.O."/>
            <person name="Guillou S."/>
            <person name="Cros-Aarteil S."/>
            <person name="Calhoun S."/>
            <person name="Haridas S."/>
            <person name="Kuo A."/>
            <person name="Mondo S."/>
            <person name="Pangilinan J."/>
            <person name="Riley R."/>
            <person name="Labutti K."/>
            <person name="Andreopoulos B."/>
            <person name="Lipzen A."/>
            <person name="Chen C."/>
            <person name="Yanf M."/>
            <person name="Daum C."/>
            <person name="Ng V."/>
            <person name="Clum A."/>
            <person name="Steindorff A."/>
            <person name="Ohm R."/>
            <person name="Martin F."/>
            <person name="Silar P."/>
            <person name="Natvig D."/>
            <person name="Lalanne C."/>
            <person name="Gautier V."/>
            <person name="Ament-Velasquez S.L."/>
            <person name="Kruys A."/>
            <person name="Hutchinson M.I."/>
            <person name="Powell A.J."/>
            <person name="Barry K."/>
            <person name="Miller A.N."/>
            <person name="Grigoriev I.V."/>
            <person name="Debuchy R."/>
            <person name="Gladieux P."/>
            <person name="Thoren M.H."/>
            <person name="Johannesson H."/>
        </authorList>
    </citation>
    <scope>NUCLEOTIDE SEQUENCE</scope>
    <source>
        <strain evidence="2">SMH2532-1</strain>
    </source>
</reference>
<evidence type="ECO:0000313" key="3">
    <source>
        <dbReference type="Proteomes" id="UP001174936"/>
    </source>
</evidence>
<evidence type="ECO:0008006" key="4">
    <source>
        <dbReference type="Google" id="ProtNLM"/>
    </source>
</evidence>
<feature type="chain" id="PRO_5041306179" description="Dnase1 protein" evidence="1">
    <location>
        <begin position="19"/>
        <end position="158"/>
    </location>
</feature>
<dbReference type="AlphaFoldDB" id="A0AA39YJ21"/>
<comment type="caution">
    <text evidence="2">The sequence shown here is derived from an EMBL/GenBank/DDBJ whole genome shotgun (WGS) entry which is preliminary data.</text>
</comment>
<dbReference type="SUPFAM" id="SSF49870">
    <property type="entry name" value="Osmotin, thaumatin-like protein"/>
    <property type="match status" value="1"/>
</dbReference>
<proteinExistence type="predicted"/>
<feature type="signal peptide" evidence="1">
    <location>
        <begin position="1"/>
        <end position="18"/>
    </location>
</feature>
<dbReference type="InterPro" id="IPR037176">
    <property type="entry name" value="Osmotin/thaumatin-like_sf"/>
</dbReference>
<name>A0AA39YJ21_9PEZI</name>
<evidence type="ECO:0000256" key="1">
    <source>
        <dbReference type="SAM" id="SignalP"/>
    </source>
</evidence>
<feature type="non-terminal residue" evidence="2">
    <location>
        <position position="158"/>
    </location>
</feature>
<keyword evidence="3" id="KW-1185">Reference proteome</keyword>
<protein>
    <recommendedName>
        <fullName evidence="4">Dnase1 protein</fullName>
    </recommendedName>
</protein>